<dbReference type="RefSeq" id="XP_028573146.1">
    <property type="nucleotide sequence ID" value="XM_028717313.1"/>
</dbReference>
<feature type="compositionally biased region" description="Polar residues" evidence="1">
    <location>
        <begin position="128"/>
        <end position="147"/>
    </location>
</feature>
<dbReference type="GeneID" id="114590805"/>
<feature type="region of interest" description="Disordered" evidence="1">
    <location>
        <begin position="1"/>
        <end position="352"/>
    </location>
</feature>
<evidence type="ECO:0000259" key="2">
    <source>
        <dbReference type="Pfam" id="PF15363"/>
    </source>
</evidence>
<evidence type="ECO:0000256" key="1">
    <source>
        <dbReference type="SAM" id="MobiDB-lite"/>
    </source>
</evidence>
<dbReference type="Proteomes" id="UP000472272">
    <property type="component" value="Chromosome 2"/>
</dbReference>
<keyword evidence="4" id="KW-1185">Reference proteome</keyword>
<feature type="compositionally biased region" description="Polar residues" evidence="1">
    <location>
        <begin position="478"/>
        <end position="493"/>
    </location>
</feature>
<feature type="compositionally biased region" description="Low complexity" evidence="1">
    <location>
        <begin position="193"/>
        <end position="206"/>
    </location>
</feature>
<feature type="region of interest" description="Disordered" evidence="1">
    <location>
        <begin position="1079"/>
        <end position="1136"/>
    </location>
</feature>
<dbReference type="Ensembl" id="ENSPMRT00000035117.1">
    <property type="protein sequence ID" value="ENSPMRP00000033099.1"/>
    <property type="gene ID" value="ENSPMRG00000021458.1"/>
</dbReference>
<reference evidence="3 4" key="1">
    <citation type="journal article" date="2019" name="Proc. Natl. Acad. Sci. U.S.A.">
        <title>Regulatory changes in pterin and carotenoid genes underlie balanced color polymorphisms in the wall lizard.</title>
        <authorList>
            <person name="Andrade P."/>
            <person name="Pinho C."/>
            <person name="Perez I de Lanuza G."/>
            <person name="Afonso S."/>
            <person name="Brejcha J."/>
            <person name="Rubin C.J."/>
            <person name="Wallerman O."/>
            <person name="Pereira P."/>
            <person name="Sabatino S.J."/>
            <person name="Bellati A."/>
            <person name="Pellitteri-Rosa D."/>
            <person name="Bosakova Z."/>
            <person name="Bunikis I."/>
            <person name="Carretero M.A."/>
            <person name="Feiner N."/>
            <person name="Marsik P."/>
            <person name="Pauperio F."/>
            <person name="Salvi D."/>
            <person name="Soler L."/>
            <person name="While G.M."/>
            <person name="Uller T."/>
            <person name="Font E."/>
            <person name="Andersson L."/>
            <person name="Carneiro M."/>
        </authorList>
    </citation>
    <scope>NUCLEOTIDE SEQUENCE</scope>
</reference>
<feature type="compositionally biased region" description="Low complexity" evidence="1">
    <location>
        <begin position="300"/>
        <end position="311"/>
    </location>
</feature>
<dbReference type="GeneTree" id="ENSGT00940000154382"/>
<feature type="compositionally biased region" description="Polar residues" evidence="1">
    <location>
        <begin position="551"/>
        <end position="568"/>
    </location>
</feature>
<gene>
    <name evidence="3" type="primary">PRR36</name>
</gene>
<feature type="domain" description="BTB/POZ" evidence="2">
    <location>
        <begin position="1241"/>
        <end position="1284"/>
    </location>
</feature>
<feature type="compositionally biased region" description="Polar residues" evidence="1">
    <location>
        <begin position="248"/>
        <end position="259"/>
    </location>
</feature>
<feature type="region of interest" description="Disordered" evidence="1">
    <location>
        <begin position="546"/>
        <end position="571"/>
    </location>
</feature>
<dbReference type="CTD" id="80164"/>
<feature type="region of interest" description="Disordered" evidence="1">
    <location>
        <begin position="903"/>
        <end position="1012"/>
    </location>
</feature>
<dbReference type="OMA" id="CITVVGM"/>
<dbReference type="PANTHER" id="PTHR22427:SF8">
    <property type="entry name" value="PROLINE-RICH PROTEIN 36"/>
    <property type="match status" value="1"/>
</dbReference>
<feature type="compositionally biased region" description="Polar residues" evidence="1">
    <location>
        <begin position="165"/>
        <end position="183"/>
    </location>
</feature>
<feature type="compositionally biased region" description="Low complexity" evidence="1">
    <location>
        <begin position="903"/>
        <end position="921"/>
    </location>
</feature>
<feature type="compositionally biased region" description="Basic and acidic residues" evidence="1">
    <location>
        <begin position="1095"/>
        <end position="1115"/>
    </location>
</feature>
<evidence type="ECO:0000313" key="4">
    <source>
        <dbReference type="Proteomes" id="UP000472272"/>
    </source>
</evidence>
<feature type="compositionally biased region" description="Basic and acidic residues" evidence="1">
    <location>
        <begin position="116"/>
        <end position="127"/>
    </location>
</feature>
<name>A0A670KBW1_PODMU</name>
<organism evidence="3 4">
    <name type="scientific">Podarcis muralis</name>
    <name type="common">Wall lizard</name>
    <name type="synonym">Lacerta muralis</name>
    <dbReference type="NCBI Taxonomy" id="64176"/>
    <lineage>
        <taxon>Eukaryota</taxon>
        <taxon>Metazoa</taxon>
        <taxon>Chordata</taxon>
        <taxon>Craniata</taxon>
        <taxon>Vertebrata</taxon>
        <taxon>Euteleostomi</taxon>
        <taxon>Lepidosauria</taxon>
        <taxon>Squamata</taxon>
        <taxon>Bifurcata</taxon>
        <taxon>Unidentata</taxon>
        <taxon>Episquamata</taxon>
        <taxon>Laterata</taxon>
        <taxon>Lacertibaenia</taxon>
        <taxon>Lacertidae</taxon>
        <taxon>Podarcis</taxon>
    </lineage>
</organism>
<dbReference type="Pfam" id="PF15363">
    <property type="entry name" value="BTBD8_C"/>
    <property type="match status" value="1"/>
</dbReference>
<sequence>MDDNGAAGGDPAPRLNGVATASKGARAACPPAAKQTPSRSPRAPGQVSGRKQPGAPTSRPPTVPCGAPRMLSNGAARKPPVLQTKQPVAKASAATNLSAKGAVKKVMGDRPSGPKTSERIGQEKEVQQKPTKVETQVTASAPKATSTKVKKPEQTKPPRTWLPGTKNSTASALNRPPANSTAANGKGVGKPKQAVPAAGQAVVVQQKSSPATPRDASRAVPTSKAKPSRSNPAVKMPPAPSRHPKLPSSKSQSEQNLGQRNAAALPNTKLSSKKFSESAKPRTPAKAAGGTSHPPTPQRAAASASKASPAGGSPGKKLPKKDALPSQEQAPSAKKVQKAKAGHAMVGTGEAESISIEEAGPIEQLDHAAEVETVSLLDSQEAVSETCRVEAVATEHLEPGGLEGEDWAAYRSMKVLTPAALEAPLSSLDQQDVTVSSSPTEMHPAVLVTPLALSTPDDVKDSSSPTEMHPAVLVAPLASSSPQDGTVSSSPTETHPAVLEAPRVSLPPQDVNHDEIHDLAASEVLNVPGDEILGLQTDCAYEPSLPVDSGLASQTSTLESSQTRQAGTDSEYLEEQVFPRLDVPVAVEQPHLLLEAEEPCEGISHLSSPGTQVSTGEDVPMPSCVEGFHSPGSLVPDFGLLEEAQTAKPLAQTAEAPEVSVLTAEQPSSFSQAGPPLETMAEPWATEHEVDEVLSLPCSPEVERQVDRAPLEAETERLRRSPLELAAQCRDVTQEVVTSPQAEKPHAAAIYTEDELLEPPHAAEPSVIGEFVQDQAPVSLQTPESLLPTEFAGEPPVAHSDPCSCLGGHPVIGGPVDDDGGGGDDPVLLEMCVGNLNREEAPAGEAPGFRPHLSGELSPSGVAQVLVHKPQTLPLKSLGLLQEPPAQLPELPDLLLSSTVLTTSQSPERGGSSSKSSTLSGPDLAGKSSSETSTPEELLDYDSSSGVESKSEEKLEQTCHQLLSPLEDLPGELDLGIHMEKGDDEAETLPADEVLGDPPTEPTVSSEEEAELDADLLKDPGFAKTAVCLSTSFPGKPSLPHSVEESDEPGSGDAGTETPASTNSAASCDVFGAFHLHSTDSCGKSPGLSSLESEEGSKDQLPKETGSKAPVDWEQHSLQASPAPQKTPGGQGEEASQPFTATYSLAAGDNGAGLPFPWGPCPSEILSTIYEVESGAETPGPDEEDGSRHLRAASRDQALHLGSIQATMVQQLISRTLLFSAEAPSGAAGGKGALSSEAEIGKWTELISPLDESRASITSVTSFSPEDMSSPHGDWTVVEVETFH</sequence>
<proteinExistence type="predicted"/>
<feature type="region of interest" description="Disordered" evidence="1">
    <location>
        <begin position="477"/>
        <end position="496"/>
    </location>
</feature>
<dbReference type="PANTHER" id="PTHR22427">
    <property type="entry name" value="GH15728P"/>
    <property type="match status" value="1"/>
</dbReference>
<protein>
    <submittedName>
        <fullName evidence="3">Proline rich 36</fullName>
    </submittedName>
</protein>
<reference evidence="3" key="2">
    <citation type="submission" date="2025-08" db="UniProtKB">
        <authorList>
            <consortium name="Ensembl"/>
        </authorList>
    </citation>
    <scope>IDENTIFICATION</scope>
</reference>
<dbReference type="InterPro" id="IPR027907">
    <property type="entry name" value="BTBD8_C"/>
</dbReference>
<accession>A0A670KBW1</accession>
<feature type="region of interest" description="Disordered" evidence="1">
    <location>
        <begin position="1029"/>
        <end position="1064"/>
    </location>
</feature>
<reference evidence="3" key="3">
    <citation type="submission" date="2025-09" db="UniProtKB">
        <authorList>
            <consortium name="Ensembl"/>
        </authorList>
    </citation>
    <scope>IDENTIFICATION</scope>
</reference>
<evidence type="ECO:0000313" key="3">
    <source>
        <dbReference type="Ensembl" id="ENSPMRP00000033099.1"/>
    </source>
</evidence>